<gene>
    <name evidence="1" type="ORF">WHI96_02750</name>
</gene>
<dbReference type="EMBL" id="JBEDNP010000001">
    <property type="protein sequence ID" value="MEQ3537724.1"/>
    <property type="molecule type" value="Genomic_DNA"/>
</dbReference>
<evidence type="ECO:0000313" key="1">
    <source>
        <dbReference type="EMBL" id="MEQ3537724.1"/>
    </source>
</evidence>
<reference evidence="1 2" key="1">
    <citation type="submission" date="2024-03" db="EMBL/GenBank/DDBJ databases">
        <title>Draft genome sequence of Pseudonocardia tropica JCM 19149.</title>
        <authorList>
            <person name="Butdee W."/>
            <person name="Duangmal K."/>
        </authorList>
    </citation>
    <scope>NUCLEOTIDE SEQUENCE [LARGE SCALE GENOMIC DNA]</scope>
    <source>
        <strain evidence="1 2">JCM 19149</strain>
    </source>
</reference>
<sequence length="67" mass="7479">MSRPATDRALLAEAVGRIREHAARLSPERAQYLLDTADEMQLTDPSIDDLSIEVLAALMGRTREENQ</sequence>
<evidence type="ECO:0000313" key="2">
    <source>
        <dbReference type="Proteomes" id="UP001464923"/>
    </source>
</evidence>
<dbReference type="Proteomes" id="UP001464923">
    <property type="component" value="Unassembled WGS sequence"/>
</dbReference>
<protein>
    <submittedName>
        <fullName evidence="1">Uncharacterized protein</fullName>
    </submittedName>
</protein>
<keyword evidence="2" id="KW-1185">Reference proteome</keyword>
<name>A0ABV1JP59_9PSEU</name>
<organism evidence="1 2">
    <name type="scientific">Pseudonocardia tropica</name>
    <dbReference type="NCBI Taxonomy" id="681289"/>
    <lineage>
        <taxon>Bacteria</taxon>
        <taxon>Bacillati</taxon>
        <taxon>Actinomycetota</taxon>
        <taxon>Actinomycetes</taxon>
        <taxon>Pseudonocardiales</taxon>
        <taxon>Pseudonocardiaceae</taxon>
        <taxon>Pseudonocardia</taxon>
    </lineage>
</organism>
<proteinExistence type="predicted"/>
<dbReference type="RefSeq" id="WP_345641235.1">
    <property type="nucleotide sequence ID" value="NZ_BAABLY010000005.1"/>
</dbReference>
<accession>A0ABV1JP59</accession>
<comment type="caution">
    <text evidence="1">The sequence shown here is derived from an EMBL/GenBank/DDBJ whole genome shotgun (WGS) entry which is preliminary data.</text>
</comment>